<evidence type="ECO:0008006" key="4">
    <source>
        <dbReference type="Google" id="ProtNLM"/>
    </source>
</evidence>
<feature type="transmembrane region" description="Helical" evidence="1">
    <location>
        <begin position="57"/>
        <end position="78"/>
    </location>
</feature>
<feature type="transmembrane region" description="Helical" evidence="1">
    <location>
        <begin position="154"/>
        <end position="175"/>
    </location>
</feature>
<evidence type="ECO:0000256" key="1">
    <source>
        <dbReference type="SAM" id="Phobius"/>
    </source>
</evidence>
<feature type="transmembrane region" description="Helical" evidence="1">
    <location>
        <begin position="111"/>
        <end position="133"/>
    </location>
</feature>
<keyword evidence="3" id="KW-1185">Reference proteome</keyword>
<feature type="transmembrane region" description="Helical" evidence="1">
    <location>
        <begin position="181"/>
        <end position="201"/>
    </location>
</feature>
<reference evidence="2 3" key="1">
    <citation type="submission" date="2024-03" db="EMBL/GenBank/DDBJ databases">
        <title>Human intestinal bacterial collection.</title>
        <authorList>
            <person name="Pauvert C."/>
            <person name="Hitch T.C.A."/>
            <person name="Clavel T."/>
        </authorList>
    </citation>
    <scope>NUCLEOTIDE SEQUENCE [LARGE SCALE GENOMIC DNA]</scope>
    <source>
        <strain evidence="2 3">CLA-AP-H34</strain>
    </source>
</reference>
<evidence type="ECO:0000313" key="3">
    <source>
        <dbReference type="Proteomes" id="UP001440599"/>
    </source>
</evidence>
<dbReference type="Proteomes" id="UP001440599">
    <property type="component" value="Unassembled WGS sequence"/>
</dbReference>
<dbReference type="EMBL" id="JBBMFT010000004">
    <property type="protein sequence ID" value="MEQ2456521.1"/>
    <property type="molecule type" value="Genomic_DNA"/>
</dbReference>
<feature type="transmembrane region" description="Helical" evidence="1">
    <location>
        <begin position="17"/>
        <end position="37"/>
    </location>
</feature>
<dbReference type="Pfam" id="PF19700">
    <property type="entry name" value="DUF6198"/>
    <property type="match status" value="1"/>
</dbReference>
<gene>
    <name evidence="2" type="ORF">WMO45_08305</name>
</gene>
<dbReference type="PANTHER" id="PTHR40078:SF1">
    <property type="entry name" value="INTEGRAL MEMBRANE PROTEIN"/>
    <property type="match status" value="1"/>
</dbReference>
<dbReference type="PANTHER" id="PTHR40078">
    <property type="entry name" value="INTEGRAL MEMBRANE PROTEIN-RELATED"/>
    <property type="match status" value="1"/>
</dbReference>
<protein>
    <recommendedName>
        <fullName evidence="4">YitT family protein</fullName>
    </recommendedName>
</protein>
<proteinExistence type="predicted"/>
<name>A0ABV1EPJ1_9FIRM</name>
<sequence>MTTAGTRRLSGAYGRRLLSVGLGLAVSAVGIVMMLQANIGLEPWSVLQKGLSQTLGITYGTASVLVGAAAIGVAVACGEGFGVGTILNIVLCAIFIDLLLALGWIPQMTALLPGVVMLLGGLELLALGTWLYMRAGLGAGPRDALMVALARRSGRSVGLCRAVVELGVILLGWLLGGQVGLGTVLSAVGLGSLFNLNFALLRFQASQLHQENVKETLSQWRNNG</sequence>
<keyword evidence="1" id="KW-1133">Transmembrane helix</keyword>
<keyword evidence="1" id="KW-0812">Transmembrane</keyword>
<keyword evidence="1" id="KW-0472">Membrane</keyword>
<feature type="transmembrane region" description="Helical" evidence="1">
    <location>
        <begin position="85"/>
        <end position="105"/>
    </location>
</feature>
<organism evidence="2 3">
    <name type="scientific">Flavonifractor hominis</name>
    <dbReference type="NCBI Taxonomy" id="3133178"/>
    <lineage>
        <taxon>Bacteria</taxon>
        <taxon>Bacillati</taxon>
        <taxon>Bacillota</taxon>
        <taxon>Clostridia</taxon>
        <taxon>Eubacteriales</taxon>
        <taxon>Oscillospiraceae</taxon>
        <taxon>Flavonifractor</taxon>
    </lineage>
</organism>
<dbReference type="InterPro" id="IPR038750">
    <property type="entry name" value="YczE/YyaS-like"/>
</dbReference>
<comment type="caution">
    <text evidence="2">The sequence shown here is derived from an EMBL/GenBank/DDBJ whole genome shotgun (WGS) entry which is preliminary data.</text>
</comment>
<dbReference type="RefSeq" id="WP_349140180.1">
    <property type="nucleotide sequence ID" value="NZ_JBBMFT010000004.1"/>
</dbReference>
<accession>A0ABV1EPJ1</accession>
<evidence type="ECO:0000313" key="2">
    <source>
        <dbReference type="EMBL" id="MEQ2456521.1"/>
    </source>
</evidence>